<accession>A0A504YTV7</accession>
<organism evidence="1 2">
    <name type="scientific">Fasciola gigantica</name>
    <name type="common">Giant liver fluke</name>
    <dbReference type="NCBI Taxonomy" id="46835"/>
    <lineage>
        <taxon>Eukaryota</taxon>
        <taxon>Metazoa</taxon>
        <taxon>Spiralia</taxon>
        <taxon>Lophotrochozoa</taxon>
        <taxon>Platyhelminthes</taxon>
        <taxon>Trematoda</taxon>
        <taxon>Digenea</taxon>
        <taxon>Plagiorchiida</taxon>
        <taxon>Echinostomata</taxon>
        <taxon>Echinostomatoidea</taxon>
        <taxon>Fasciolidae</taxon>
        <taxon>Fasciola</taxon>
    </lineage>
</organism>
<keyword evidence="2" id="KW-1185">Reference proteome</keyword>
<comment type="caution">
    <text evidence="1">The sequence shown here is derived from an EMBL/GenBank/DDBJ whole genome shotgun (WGS) entry which is preliminary data.</text>
</comment>
<dbReference type="Proteomes" id="UP000316759">
    <property type="component" value="Unassembled WGS sequence"/>
</dbReference>
<proteinExistence type="predicted"/>
<reference evidence="1 2" key="1">
    <citation type="submission" date="2019-04" db="EMBL/GenBank/DDBJ databases">
        <title>Annotation for the trematode Fasciola gigantica.</title>
        <authorList>
            <person name="Choi Y.-J."/>
        </authorList>
    </citation>
    <scope>NUCLEOTIDE SEQUENCE [LARGE SCALE GENOMIC DNA]</scope>
    <source>
        <strain evidence="1">Uganda_cow_1</strain>
    </source>
</reference>
<name>A0A504YTV7_FASGI</name>
<dbReference type="AlphaFoldDB" id="A0A504YTV7"/>
<gene>
    <name evidence="1" type="ORF">FGIG_04971</name>
</gene>
<protein>
    <submittedName>
        <fullName evidence="1">Uncharacterized protein</fullName>
    </submittedName>
</protein>
<evidence type="ECO:0000313" key="2">
    <source>
        <dbReference type="Proteomes" id="UP000316759"/>
    </source>
</evidence>
<evidence type="ECO:0000313" key="1">
    <source>
        <dbReference type="EMBL" id="TPP64703.1"/>
    </source>
</evidence>
<sequence>MAFKIPRLSFTRKLPDDRCFEEPSFVGTKGGFEEKISSSQLTNSSLFSRGEFEDSQSQSQPDDSQCFWKSLRKLWKPEDDSPVDACGHSPQSADIESQSQLLDEIILLIEEINILVKSAEKEHATDETVELKQQDICDINDSIMMMRTWVNEQLETMKENEKVMKKIEESQIELGALIKNLLETLARLT</sequence>
<dbReference type="EMBL" id="SUNJ01004103">
    <property type="protein sequence ID" value="TPP64703.1"/>
    <property type="molecule type" value="Genomic_DNA"/>
</dbReference>